<name>A0A977KBG4_9CREN</name>
<dbReference type="AlphaFoldDB" id="A0A977KBG4"/>
<evidence type="ECO:0000313" key="1">
    <source>
        <dbReference type="EMBL" id="UXD22597.1"/>
    </source>
</evidence>
<reference evidence="1" key="1">
    <citation type="submission" date="2013-11" db="EMBL/GenBank/DDBJ databases">
        <title>Comparative genomics of Ignicoccus.</title>
        <authorList>
            <person name="Podar M."/>
        </authorList>
    </citation>
    <scope>NUCLEOTIDE SEQUENCE</scope>
    <source>
        <strain evidence="1">DSM 13166</strain>
    </source>
</reference>
<protein>
    <recommendedName>
        <fullName evidence="3">YkgJ family cysteine cluster protein</fullName>
    </recommendedName>
</protein>
<gene>
    <name evidence="1" type="ORF">IPA_06565</name>
</gene>
<dbReference type="Proteomes" id="UP001063698">
    <property type="component" value="Chromosome"/>
</dbReference>
<dbReference type="KEGG" id="ipc:IPA_06565"/>
<evidence type="ECO:0000313" key="2">
    <source>
        <dbReference type="Proteomes" id="UP001063698"/>
    </source>
</evidence>
<organism evidence="1 2">
    <name type="scientific">Ignicoccus pacificus DSM 13166</name>
    <dbReference type="NCBI Taxonomy" id="940294"/>
    <lineage>
        <taxon>Archaea</taxon>
        <taxon>Thermoproteota</taxon>
        <taxon>Thermoprotei</taxon>
        <taxon>Desulfurococcales</taxon>
        <taxon>Desulfurococcaceae</taxon>
        <taxon>Ignicoccus</taxon>
    </lineage>
</organism>
<proteinExistence type="predicted"/>
<sequence length="228" mass="26484">MIKIYYALKPPNGTKAYDFWLLKQASKARKFYMGTYYIPSKKLYVPVFKRIGGADPRAFLEVKPSELRSAFKMVCIEGCGQCCERNSNARIMESEVEQLGIELRNKPSYTLKLIDGTEEKIYRLDTRKGGQCAFYNPSRKRCVLGKKKPILCLIHYCTAFAERVEGGRKRKYVKVSSKFLPEGRVEMVFEPVSEEEWEEIKKMVRRGTNVWRAVAEILRRRNLPKAES</sequence>
<dbReference type="EMBL" id="CP006868">
    <property type="protein sequence ID" value="UXD22597.1"/>
    <property type="molecule type" value="Genomic_DNA"/>
</dbReference>
<keyword evidence="2" id="KW-1185">Reference proteome</keyword>
<evidence type="ECO:0008006" key="3">
    <source>
        <dbReference type="Google" id="ProtNLM"/>
    </source>
</evidence>
<accession>A0A977KBG4</accession>